<dbReference type="PANTHER" id="PTHR41286">
    <property type="entry name" value="HNH NUCLEASE YAJD-RELATED"/>
    <property type="match status" value="1"/>
</dbReference>
<organism evidence="6 7">
    <name type="scientific">Limosilactobacillus reuteri MM4-1A</name>
    <dbReference type="NCBI Taxonomy" id="548485"/>
    <lineage>
        <taxon>Bacteria</taxon>
        <taxon>Bacillati</taxon>
        <taxon>Bacillota</taxon>
        <taxon>Bacilli</taxon>
        <taxon>Lactobacillales</taxon>
        <taxon>Lactobacillaceae</taxon>
        <taxon>Limosilactobacillus</taxon>
    </lineage>
</organism>
<dbReference type="EMBL" id="ACGX02000006">
    <property type="protein sequence ID" value="EGC15356.1"/>
    <property type="molecule type" value="Genomic_DNA"/>
</dbReference>
<evidence type="ECO:0000313" key="7">
    <source>
        <dbReference type="Proteomes" id="UP000004335"/>
    </source>
</evidence>
<evidence type="ECO:0000259" key="5">
    <source>
        <dbReference type="SMART" id="SM00507"/>
    </source>
</evidence>
<evidence type="ECO:0000256" key="3">
    <source>
        <dbReference type="ARBA" id="ARBA00038412"/>
    </source>
</evidence>
<keyword evidence="1" id="KW-0540">Nuclease</keyword>
<dbReference type="GO" id="GO:0008270">
    <property type="term" value="F:zinc ion binding"/>
    <property type="evidence" value="ECO:0007669"/>
    <property type="project" value="InterPro"/>
</dbReference>
<evidence type="ECO:0000256" key="4">
    <source>
        <dbReference type="ARBA" id="ARBA00040194"/>
    </source>
</evidence>
<dbReference type="GO" id="GO:0004519">
    <property type="term" value="F:endonuclease activity"/>
    <property type="evidence" value="ECO:0007669"/>
    <property type="project" value="UniProtKB-KW"/>
</dbReference>
<reference evidence="6 7" key="1">
    <citation type="submission" date="2011-01" db="EMBL/GenBank/DDBJ databases">
        <authorList>
            <person name="Muzny D."/>
            <person name="Qin X."/>
            <person name="Buhay C."/>
            <person name="Dugan-Rocha S."/>
            <person name="Ding Y."/>
            <person name="Chen G."/>
            <person name="Hawes A."/>
            <person name="Holder M."/>
            <person name="Jhangiani S."/>
            <person name="Johnson A."/>
            <person name="Khan Z."/>
            <person name="Li Z."/>
            <person name="Liu W."/>
            <person name="Liu X."/>
            <person name="Perez L."/>
            <person name="Shen H."/>
            <person name="Wang Q."/>
            <person name="Watt J."/>
            <person name="Xi L."/>
            <person name="Xin Y."/>
            <person name="Zhou J."/>
            <person name="Deng J."/>
            <person name="Jiang H."/>
            <person name="Liu Y."/>
            <person name="Qu J."/>
            <person name="Song X.-Z."/>
            <person name="Zhang L."/>
            <person name="Villasana D."/>
            <person name="Johnson A."/>
            <person name="Liu J."/>
            <person name="Liyanage D."/>
            <person name="Lorensuhewa L."/>
            <person name="Robinson T."/>
            <person name="Song A."/>
            <person name="Song B.-B."/>
            <person name="Dinh H."/>
            <person name="Thornton R."/>
            <person name="Coyle M."/>
            <person name="Francisco L."/>
            <person name="Jackson L."/>
            <person name="Javaid M."/>
            <person name="Korchina V."/>
            <person name="Kovar C."/>
            <person name="Mata R."/>
            <person name="Mathew T."/>
            <person name="Ngo R."/>
            <person name="Nguyen L."/>
            <person name="Nguyen N."/>
            <person name="Okwuonu G."/>
            <person name="Ongeri F."/>
            <person name="Pham C."/>
            <person name="Simmons D."/>
            <person name="Wilczek-Boney K."/>
            <person name="Hale W."/>
            <person name="Jakkamsetti A."/>
            <person name="Pham P."/>
            <person name="Ruth R."/>
            <person name="San Lucas F."/>
            <person name="Warren J."/>
            <person name="Zhang J."/>
            <person name="Zhao Z."/>
            <person name="Zhou C."/>
            <person name="Zhu D."/>
            <person name="Lee S."/>
            <person name="Bess C."/>
            <person name="Blankenburg K."/>
            <person name="Forbes L."/>
            <person name="Fu Q."/>
            <person name="Gubbala S."/>
            <person name="Hirani K."/>
            <person name="Jayaseelan J.C."/>
            <person name="Lara F."/>
            <person name="Munidasa M."/>
            <person name="Palculict T."/>
            <person name="Patil S."/>
            <person name="Pu L.-L."/>
            <person name="Saada N."/>
            <person name="Tang L."/>
            <person name="Weissenberger G."/>
            <person name="Zhu Y."/>
            <person name="Hemphill L."/>
            <person name="Shang Y."/>
            <person name="Youmans B."/>
            <person name="Ayvaz T."/>
            <person name="Ross M."/>
            <person name="Santibanez J."/>
            <person name="Aqrawi P."/>
            <person name="Gross S."/>
            <person name="Joshi V."/>
            <person name="Fowler G."/>
            <person name="Nazareth L."/>
            <person name="Reid J."/>
            <person name="Worley K."/>
            <person name="Petrosino J."/>
            <person name="Highlander S."/>
            <person name="Gibbs R."/>
        </authorList>
    </citation>
    <scope>NUCLEOTIDE SEQUENCE [LARGE SCALE GENOMIC DNA]</scope>
    <source>
        <strain evidence="6 7">MM4-1A</strain>
    </source>
</reference>
<dbReference type="InterPro" id="IPR002711">
    <property type="entry name" value="HNH"/>
</dbReference>
<dbReference type="PANTHER" id="PTHR41286:SF1">
    <property type="entry name" value="HNH NUCLEASE YAJD-RELATED"/>
    <property type="match status" value="1"/>
</dbReference>
<gene>
    <name evidence="6" type="ORF">HMPREF0536_11005</name>
</gene>
<dbReference type="GO" id="GO:0003676">
    <property type="term" value="F:nucleic acid binding"/>
    <property type="evidence" value="ECO:0007669"/>
    <property type="project" value="InterPro"/>
</dbReference>
<dbReference type="GO" id="GO:0016787">
    <property type="term" value="F:hydrolase activity"/>
    <property type="evidence" value="ECO:0007669"/>
    <property type="project" value="UniProtKB-KW"/>
</dbReference>
<dbReference type="GO" id="GO:0005829">
    <property type="term" value="C:cytosol"/>
    <property type="evidence" value="ECO:0007669"/>
    <property type="project" value="TreeGrafter"/>
</dbReference>
<evidence type="ECO:0000256" key="1">
    <source>
        <dbReference type="ARBA" id="ARBA00022722"/>
    </source>
</evidence>
<dbReference type="InterPro" id="IPR003615">
    <property type="entry name" value="HNH_nuc"/>
</dbReference>
<evidence type="ECO:0000313" key="6">
    <source>
        <dbReference type="EMBL" id="EGC15356.1"/>
    </source>
</evidence>
<comment type="similarity">
    <text evidence="3">Belongs to the HNH nuclease family.</text>
</comment>
<comment type="caution">
    <text evidence="6">The sequence shown here is derived from an EMBL/GenBank/DDBJ whole genome shotgun (WGS) entry which is preliminary data.</text>
</comment>
<accession>A0A828RIT0</accession>
<sequence>MEVSYYAVPFFIGGYQMSVVRFCSAAGCREVIPVGQYFCKKHQYLQKEYEDKRKHWQRDNYKKMTKEQKHEYNRKVYKKRMERSAKAPHDYNRFYKTSKWVKLSRQTLQKSPVCVMCLRKGIVKKADLVDHIVPIREDWSKRLDSTNLQSLCYRCHREKTRKDHQRERKINMNS</sequence>
<dbReference type="AlphaFoldDB" id="A0A828RIT0"/>
<dbReference type="Proteomes" id="UP000004335">
    <property type="component" value="Unassembled WGS sequence"/>
</dbReference>
<dbReference type="Gene3D" id="1.10.30.50">
    <property type="match status" value="1"/>
</dbReference>
<proteinExistence type="inferred from homology"/>
<protein>
    <recommendedName>
        <fullName evidence="4">Putative HNH nuclease YajD</fullName>
    </recommendedName>
</protein>
<dbReference type="SMART" id="SM00507">
    <property type="entry name" value="HNHc"/>
    <property type="match status" value="1"/>
</dbReference>
<evidence type="ECO:0000256" key="2">
    <source>
        <dbReference type="ARBA" id="ARBA00022801"/>
    </source>
</evidence>
<name>A0A828RIT0_LIMRT</name>
<feature type="domain" description="HNH nuclease" evidence="5">
    <location>
        <begin position="102"/>
        <end position="157"/>
    </location>
</feature>
<keyword evidence="6" id="KW-0255">Endonuclease</keyword>
<dbReference type="CDD" id="cd00085">
    <property type="entry name" value="HNHc"/>
    <property type="match status" value="1"/>
</dbReference>
<keyword evidence="2" id="KW-0378">Hydrolase</keyword>
<dbReference type="Pfam" id="PF01844">
    <property type="entry name" value="HNH"/>
    <property type="match status" value="1"/>
</dbReference>